<accession>A0A1M5DIX2</accession>
<dbReference type="InterPro" id="IPR039566">
    <property type="entry name" value="CvfB_S1_st"/>
</dbReference>
<proteinExistence type="inferred from homology"/>
<comment type="similarity">
    <text evidence="1">Belongs to the CvfB family.</text>
</comment>
<dbReference type="Gene3D" id="1.10.10.10">
    <property type="entry name" value="Winged helix-like DNA-binding domain superfamily/Winged helix DNA-binding domain"/>
    <property type="match status" value="1"/>
</dbReference>
<gene>
    <name evidence="4" type="ORF">SAMN05444377_11543</name>
</gene>
<dbReference type="AlphaFoldDB" id="A0A1M5DIX2"/>
<dbReference type="InterPro" id="IPR040764">
    <property type="entry name" value="CvfB_WH"/>
</dbReference>
<feature type="domain" description="Conserved virulence factor B first S1" evidence="2">
    <location>
        <begin position="72"/>
        <end position="127"/>
    </location>
</feature>
<feature type="domain" description="Conserved virulence factor B-like winged helix" evidence="3">
    <location>
        <begin position="217"/>
        <end position="274"/>
    </location>
</feature>
<dbReference type="PIRSF" id="PIRSF012524">
    <property type="entry name" value="YitL_S1"/>
    <property type="match status" value="1"/>
</dbReference>
<dbReference type="InterPro" id="IPR014464">
    <property type="entry name" value="CvfB_fam"/>
</dbReference>
<dbReference type="OrthoDB" id="9801597at2"/>
<evidence type="ECO:0000256" key="1">
    <source>
        <dbReference type="PIRNR" id="PIRNR012524"/>
    </source>
</evidence>
<dbReference type="Pfam" id="PF13509">
    <property type="entry name" value="S1_2"/>
    <property type="match status" value="2"/>
</dbReference>
<evidence type="ECO:0000259" key="3">
    <source>
        <dbReference type="Pfam" id="PF17783"/>
    </source>
</evidence>
<evidence type="ECO:0000313" key="5">
    <source>
        <dbReference type="Proteomes" id="UP000184147"/>
    </source>
</evidence>
<dbReference type="PANTHER" id="PTHR37296:SF1">
    <property type="entry name" value="CONSERVED VIRULENCE FACTOR B"/>
    <property type="match status" value="1"/>
</dbReference>
<evidence type="ECO:0000259" key="2">
    <source>
        <dbReference type="Pfam" id="PF13509"/>
    </source>
</evidence>
<protein>
    <recommendedName>
        <fullName evidence="6">S1 motif domain-containing protein</fullName>
    </recommendedName>
</protein>
<dbReference type="InterPro" id="IPR012340">
    <property type="entry name" value="NA-bd_OB-fold"/>
</dbReference>
<evidence type="ECO:0000313" key="4">
    <source>
        <dbReference type="EMBL" id="SHF66933.1"/>
    </source>
</evidence>
<keyword evidence="5" id="KW-1185">Reference proteome</keyword>
<reference evidence="4 5" key="1">
    <citation type="submission" date="2016-11" db="EMBL/GenBank/DDBJ databases">
        <authorList>
            <person name="Jaros S."/>
            <person name="Januszkiewicz K."/>
            <person name="Wedrychowicz H."/>
        </authorList>
    </citation>
    <scope>NUCLEOTIDE SEQUENCE [LARGE SCALE GENOMIC DNA]</scope>
    <source>
        <strain evidence="4 5">DSM 25660</strain>
    </source>
</reference>
<evidence type="ECO:0008006" key="6">
    <source>
        <dbReference type="Google" id="ProtNLM"/>
    </source>
</evidence>
<dbReference type="InterPro" id="IPR036388">
    <property type="entry name" value="WH-like_DNA-bd_sf"/>
</dbReference>
<feature type="domain" description="Conserved virulence factor B first S1" evidence="2">
    <location>
        <begin position="3"/>
        <end position="61"/>
    </location>
</feature>
<dbReference type="Gene3D" id="2.40.50.140">
    <property type="entry name" value="Nucleic acid-binding proteins"/>
    <property type="match status" value="2"/>
</dbReference>
<sequence length="275" mass="31557">MQIGKTNELTIARETTVGLFLTDGTSDVLLPRKYQPKVYAVGETLEVFVYLDHMERPVATTLKPYVHVNQFAHLKVNYINAYGAFLDWGLEKDLFVPFREQAQPMETGKRYLVYVFLDEKTNRLVASSRIHRFVKETDVALEQGQKVNVMITHFSDAGVNVIIEHQYRGLAFQNQVFDETLRFGKTYTAYVKQVRPDGKVDIVFQPMGESLIEAAVQKILAELHANRGFLGLHDNSHPEDIKTVLKMSKKTFKKAIGQLYKDRRISIEEQGIFLK</sequence>
<dbReference type="PANTHER" id="PTHR37296">
    <property type="entry name" value="CONSERVED VIRULENCE FACTOR B"/>
    <property type="match status" value="1"/>
</dbReference>
<name>A0A1M5DIX2_9FLAO</name>
<dbReference type="RefSeq" id="WP_073364659.1">
    <property type="nucleotide sequence ID" value="NZ_FQVQ01000015.1"/>
</dbReference>
<dbReference type="STRING" id="1124188.SAMN05444377_11543"/>
<organism evidence="4 5">
    <name type="scientific">Flavobacterium fontis</name>
    <dbReference type="NCBI Taxonomy" id="1124188"/>
    <lineage>
        <taxon>Bacteria</taxon>
        <taxon>Pseudomonadati</taxon>
        <taxon>Bacteroidota</taxon>
        <taxon>Flavobacteriia</taxon>
        <taxon>Flavobacteriales</taxon>
        <taxon>Flavobacteriaceae</taxon>
        <taxon>Flavobacterium</taxon>
    </lineage>
</organism>
<dbReference type="Pfam" id="PF17783">
    <property type="entry name" value="WHD_CvfB"/>
    <property type="match status" value="1"/>
</dbReference>
<dbReference type="Proteomes" id="UP000184147">
    <property type="component" value="Unassembled WGS sequence"/>
</dbReference>
<dbReference type="EMBL" id="FQVQ01000015">
    <property type="protein sequence ID" value="SHF66933.1"/>
    <property type="molecule type" value="Genomic_DNA"/>
</dbReference>